<dbReference type="Pfam" id="PF00149">
    <property type="entry name" value="Metallophos"/>
    <property type="match status" value="1"/>
</dbReference>
<dbReference type="GO" id="GO:0110154">
    <property type="term" value="P:RNA decapping"/>
    <property type="evidence" value="ECO:0007669"/>
    <property type="project" value="TreeGrafter"/>
</dbReference>
<evidence type="ECO:0000313" key="2">
    <source>
        <dbReference type="EMBL" id="PXX77295.1"/>
    </source>
</evidence>
<evidence type="ECO:0000313" key="3">
    <source>
        <dbReference type="Proteomes" id="UP000247612"/>
    </source>
</evidence>
<dbReference type="SUPFAM" id="SSF56300">
    <property type="entry name" value="Metallo-dependent phosphatases"/>
    <property type="match status" value="1"/>
</dbReference>
<name>A0A318KNC6_9FIRM</name>
<dbReference type="Gene3D" id="3.60.21.10">
    <property type="match status" value="1"/>
</dbReference>
<dbReference type="PANTHER" id="PTHR42850">
    <property type="entry name" value="METALLOPHOSPHOESTERASE"/>
    <property type="match status" value="1"/>
</dbReference>
<dbReference type="AlphaFoldDB" id="A0A318KNC6"/>
<dbReference type="OrthoDB" id="384253at2"/>
<protein>
    <submittedName>
        <fullName evidence="2">Calcineurin-like phosphoesterase family protein</fullName>
    </submittedName>
</protein>
<dbReference type="InterPro" id="IPR004843">
    <property type="entry name" value="Calcineurin-like_PHP"/>
</dbReference>
<dbReference type="GO" id="GO:0005737">
    <property type="term" value="C:cytoplasm"/>
    <property type="evidence" value="ECO:0007669"/>
    <property type="project" value="TreeGrafter"/>
</dbReference>
<comment type="caution">
    <text evidence="2">The sequence shown here is derived from an EMBL/GenBank/DDBJ whole genome shotgun (WGS) entry which is preliminary data.</text>
</comment>
<gene>
    <name evidence="2" type="ORF">DES51_11144</name>
</gene>
<organism evidence="2 3">
    <name type="scientific">Dielma fastidiosa</name>
    <dbReference type="NCBI Taxonomy" id="1034346"/>
    <lineage>
        <taxon>Bacteria</taxon>
        <taxon>Bacillati</taxon>
        <taxon>Bacillota</taxon>
        <taxon>Erysipelotrichia</taxon>
        <taxon>Erysipelotrichales</taxon>
        <taxon>Erysipelotrichaceae</taxon>
        <taxon>Dielma</taxon>
    </lineage>
</organism>
<proteinExistence type="predicted"/>
<dbReference type="PANTHER" id="PTHR42850:SF4">
    <property type="entry name" value="ZINC-DEPENDENT ENDOPOLYPHOSPHATASE"/>
    <property type="match status" value="1"/>
</dbReference>
<dbReference type="EMBL" id="QJKH01000011">
    <property type="protein sequence ID" value="PXX77295.1"/>
    <property type="molecule type" value="Genomic_DNA"/>
</dbReference>
<dbReference type="STRING" id="1034346.GCA_000313565_03213"/>
<dbReference type="InterPro" id="IPR029052">
    <property type="entry name" value="Metallo-depent_PP-like"/>
</dbReference>
<dbReference type="InterPro" id="IPR050126">
    <property type="entry name" value="Ap4A_hydrolase"/>
</dbReference>
<feature type="domain" description="Calcineurin-like phosphoesterase" evidence="1">
    <location>
        <begin position="39"/>
        <end position="202"/>
    </location>
</feature>
<evidence type="ECO:0000259" key="1">
    <source>
        <dbReference type="Pfam" id="PF00149"/>
    </source>
</evidence>
<keyword evidence="3" id="KW-1185">Reference proteome</keyword>
<dbReference type="GO" id="GO:0008803">
    <property type="term" value="F:bis(5'-nucleosyl)-tetraphosphatase (symmetrical) activity"/>
    <property type="evidence" value="ECO:0007669"/>
    <property type="project" value="TreeGrafter"/>
</dbReference>
<accession>A0A318KNC6</accession>
<sequence>MRMGQNKPSVCWSADKIERGNAGEKRVYHQMLQLDENQRIILISDIHGCRSLFHELLAKCQFNDQDVLILLGDLGEKGPDSLGVLHDVMELCAAGNTYVVQGNCDCLVPSLMKQELADFIGYTQFREASLLNEMAHACGYAAIDETNAKACRQAIAKRFAKELDFIDNMPLILESESMLFVHAGLRYEEISRNTWEDFLTLPAFMEGHTAFKKHVYCGHWPTLNYHMDIADCRPYTNAAMNVTGIDGGNGVKDEGQLNALILDQGKAYSVWVDSLPAARICKAQAANPDPIFISWAKREVLLLQRQADQCYCEHPASKRKLWLSAAYLYEDEGKLCCYDYTDYRLNVLPGDTVKVITKHDGFVYAKHNGLVGWIAEECF</sequence>
<dbReference type="GO" id="GO:0016791">
    <property type="term" value="F:phosphatase activity"/>
    <property type="evidence" value="ECO:0007669"/>
    <property type="project" value="TreeGrafter"/>
</dbReference>
<reference evidence="2 3" key="1">
    <citation type="submission" date="2018-05" db="EMBL/GenBank/DDBJ databases">
        <title>Genomic Encyclopedia of Type Strains, Phase IV (KMG-IV): sequencing the most valuable type-strain genomes for metagenomic binning, comparative biology and taxonomic classification.</title>
        <authorList>
            <person name="Goeker M."/>
        </authorList>
    </citation>
    <scope>NUCLEOTIDE SEQUENCE [LARGE SCALE GENOMIC DNA]</scope>
    <source>
        <strain evidence="2 3">JC118</strain>
    </source>
</reference>
<dbReference type="Proteomes" id="UP000247612">
    <property type="component" value="Unassembled WGS sequence"/>
</dbReference>